<dbReference type="Pfam" id="PF17855">
    <property type="entry name" value="MCM_lid"/>
    <property type="match status" value="1"/>
</dbReference>
<reference evidence="23" key="1">
    <citation type="submission" date="2020-11" db="EMBL/GenBank/DDBJ databases">
        <authorList>
            <person name="Tran Van P."/>
        </authorList>
    </citation>
    <scope>NUCLEOTIDE SEQUENCE</scope>
</reference>
<keyword evidence="8" id="KW-0479">Metal-binding</keyword>
<evidence type="ECO:0000256" key="16">
    <source>
        <dbReference type="ARBA" id="ARBA00023159"/>
    </source>
</evidence>
<feature type="compositionally biased region" description="Low complexity" evidence="21">
    <location>
        <begin position="8"/>
        <end position="19"/>
    </location>
</feature>
<sequence length="747" mass="83379">MNMQPQVSGPNLPGPNLSGPLPPGVQQPGTPQQAQQMQQQMAQPQEKLDNISKGTLKTTAQAIHQNGLVDVGSLKGMDVTVPRHDKHMEEFYSICDQIELHLKTSIECLNQGTSSQRYLPLPVAPTRTEPLPNQDGGTLTYPQFLATVRSQVSYAKEVHDTLMAAAQNIAPTEWKTQTVKKLKAAAQNIELDHLLTKLKPSSAINMEQTVYRNYQKITLQESPGRIPAGRIPRSKDCIMLADLCDRCKPGDEIDVTGVYTNNYDGSLNTENGFPVFSTVIMANHIVVKDCKQIVQSLTDEDISTILKLSKDHRIVDRIIASIGPSIYGHEYIKRGIALALFGGESKNPGDKHKLRGDINMLICGDPGTAKSQFLKYVEKIAPRAVFTTGQGASAVGLTAYVRRSPATREWTLEAGALVLADQGVCLIDEFDKMNDADRTSIHEAMEQQSISISKAGIVTSLQARCSVIAAANPIGGRYDATMTFSENVTLSQPILSRFDILCVVRDEVDPMQDQHLAKFVVASHMRHHPSGKKKNAQDEAPVAGNVEPIPQELLKKYIVYGKENVHPQLRSSIDQDKVASMYSQLRQESQATGSMPITVRHVESIIRMAEANARMHLRDHVLEDDINMAIRMMLESFIETQKYSVMKSMKNTFQKYLSFKKDNSELLYYILRQMTLDQLTYIRCLRGPDATTIELNEKDFIDRARLIDIHDVKPFYESKIFKANNYAYDSRRKLIIQTIPEAGVVEK</sequence>
<dbReference type="Pfam" id="PF17207">
    <property type="entry name" value="MCM_OB"/>
    <property type="match status" value="1"/>
</dbReference>
<evidence type="ECO:0000313" key="23">
    <source>
        <dbReference type="EMBL" id="CAD7599808.1"/>
    </source>
</evidence>
<dbReference type="GO" id="GO:0005524">
    <property type="term" value="F:ATP binding"/>
    <property type="evidence" value="ECO:0007669"/>
    <property type="project" value="UniProtKB-KW"/>
</dbReference>
<dbReference type="PRINTS" id="PR01658">
    <property type="entry name" value="MCMPROTEIN2"/>
</dbReference>
<dbReference type="GO" id="GO:0016592">
    <property type="term" value="C:mediator complex"/>
    <property type="evidence" value="ECO:0007669"/>
    <property type="project" value="InterPro"/>
</dbReference>
<dbReference type="InterPro" id="IPR018525">
    <property type="entry name" value="MCM_CS"/>
</dbReference>
<dbReference type="GO" id="GO:0043138">
    <property type="term" value="F:3'-5' DNA helicase activity"/>
    <property type="evidence" value="ECO:0007669"/>
    <property type="project" value="TreeGrafter"/>
</dbReference>
<dbReference type="PROSITE" id="PS00847">
    <property type="entry name" value="MCM_1"/>
    <property type="match status" value="1"/>
</dbReference>
<comment type="similarity">
    <text evidence="3">Belongs to the Mediator complex subunit 29 family.</text>
</comment>
<keyword evidence="16" id="KW-0010">Activator</keyword>
<dbReference type="Gene3D" id="2.40.50.140">
    <property type="entry name" value="Nucleic acid-binding proteins"/>
    <property type="match status" value="1"/>
</dbReference>
<dbReference type="PRINTS" id="PR01657">
    <property type="entry name" value="MCMFAMILY"/>
</dbReference>
<dbReference type="EMBL" id="OE842367">
    <property type="protein sequence ID" value="CAD7599808.1"/>
    <property type="molecule type" value="Genomic_DNA"/>
</dbReference>
<evidence type="ECO:0000256" key="5">
    <source>
        <dbReference type="ARBA" id="ARBA00018925"/>
    </source>
</evidence>
<dbReference type="PROSITE" id="PS50051">
    <property type="entry name" value="MCM_2"/>
    <property type="match status" value="1"/>
</dbReference>
<keyword evidence="14" id="KW-0805">Transcription regulation</keyword>
<dbReference type="InterPro" id="IPR033762">
    <property type="entry name" value="MCM_OB"/>
</dbReference>
<evidence type="ECO:0000256" key="7">
    <source>
        <dbReference type="ARBA" id="ARBA00022705"/>
    </source>
</evidence>
<dbReference type="SMART" id="SM00350">
    <property type="entry name" value="MCM"/>
    <property type="match status" value="1"/>
</dbReference>
<dbReference type="Pfam" id="PF00493">
    <property type="entry name" value="MCM"/>
    <property type="match status" value="1"/>
</dbReference>
<evidence type="ECO:0000256" key="11">
    <source>
        <dbReference type="ARBA" id="ARBA00022806"/>
    </source>
</evidence>
<dbReference type="PANTHER" id="PTHR11630">
    <property type="entry name" value="DNA REPLICATION LICENSING FACTOR MCM FAMILY MEMBER"/>
    <property type="match status" value="1"/>
</dbReference>
<protein>
    <recommendedName>
        <fullName evidence="5">DNA replication licensing factor MCM2</fullName>
        <ecNumber evidence="4">3.6.4.12</ecNumber>
    </recommendedName>
    <alternativeName>
        <fullName evidence="20">Mediator complex subunit 29</fullName>
    </alternativeName>
    <alternativeName>
        <fullName evidence="6">Mediator of RNA polymerase II transcription subunit 29</fullName>
    </alternativeName>
</protein>
<dbReference type="Gene3D" id="3.40.50.300">
    <property type="entry name" value="P-loop containing nucleotide triphosphate hydrolases"/>
    <property type="match status" value="1"/>
</dbReference>
<evidence type="ECO:0000256" key="9">
    <source>
        <dbReference type="ARBA" id="ARBA00022741"/>
    </source>
</evidence>
<dbReference type="EC" id="3.6.4.12" evidence="4"/>
<dbReference type="SUPFAM" id="SSF50249">
    <property type="entry name" value="Nucleic acid-binding proteins"/>
    <property type="match status" value="1"/>
</dbReference>
<dbReference type="InterPro" id="IPR027417">
    <property type="entry name" value="P-loop_NTPase"/>
</dbReference>
<feature type="region of interest" description="Disordered" evidence="21">
    <location>
        <begin position="1"/>
        <end position="46"/>
    </location>
</feature>
<proteinExistence type="inferred from homology"/>
<keyword evidence="11" id="KW-0378">Hydrolase</keyword>
<comment type="similarity">
    <text evidence="2">Belongs to the MCM family.</text>
</comment>
<evidence type="ECO:0000256" key="6">
    <source>
        <dbReference type="ARBA" id="ARBA00019684"/>
    </source>
</evidence>
<organism evidence="23">
    <name type="scientific">Timema genevievae</name>
    <name type="common">Walking stick</name>
    <dbReference type="NCBI Taxonomy" id="629358"/>
    <lineage>
        <taxon>Eukaryota</taxon>
        <taxon>Metazoa</taxon>
        <taxon>Ecdysozoa</taxon>
        <taxon>Arthropoda</taxon>
        <taxon>Hexapoda</taxon>
        <taxon>Insecta</taxon>
        <taxon>Pterygota</taxon>
        <taxon>Neoptera</taxon>
        <taxon>Polyneoptera</taxon>
        <taxon>Phasmatodea</taxon>
        <taxon>Timematodea</taxon>
        <taxon>Timematoidea</taxon>
        <taxon>Timematidae</taxon>
        <taxon>Timema</taxon>
    </lineage>
</organism>
<feature type="compositionally biased region" description="Low complexity" evidence="21">
    <location>
        <begin position="26"/>
        <end position="45"/>
    </location>
</feature>
<gene>
    <name evidence="23" type="ORF">TGEB3V08_LOCUS7448</name>
</gene>
<evidence type="ECO:0000256" key="19">
    <source>
        <dbReference type="ARBA" id="ARBA00023306"/>
    </source>
</evidence>
<dbReference type="Pfam" id="PF23669">
    <property type="entry name" value="WHD_MCM2"/>
    <property type="match status" value="1"/>
</dbReference>
<name>A0A7R9K3Q4_TIMGE</name>
<dbReference type="AlphaFoldDB" id="A0A7R9K3Q4"/>
<dbReference type="InterPro" id="IPR001208">
    <property type="entry name" value="MCM_dom"/>
</dbReference>
<dbReference type="GO" id="GO:0042555">
    <property type="term" value="C:MCM complex"/>
    <property type="evidence" value="ECO:0007669"/>
    <property type="project" value="InterPro"/>
</dbReference>
<dbReference type="Pfam" id="PF11568">
    <property type="entry name" value="Med29"/>
    <property type="match status" value="1"/>
</dbReference>
<keyword evidence="12" id="KW-0862">Zinc</keyword>
<keyword evidence="13" id="KW-0067">ATP-binding</keyword>
<dbReference type="GO" id="GO:0008270">
    <property type="term" value="F:zinc ion binding"/>
    <property type="evidence" value="ECO:0007669"/>
    <property type="project" value="UniProtKB-KW"/>
</dbReference>
<dbReference type="GO" id="GO:0003697">
    <property type="term" value="F:single-stranded DNA binding"/>
    <property type="evidence" value="ECO:0007669"/>
    <property type="project" value="TreeGrafter"/>
</dbReference>
<evidence type="ECO:0000256" key="15">
    <source>
        <dbReference type="ARBA" id="ARBA00023125"/>
    </source>
</evidence>
<evidence type="ECO:0000256" key="12">
    <source>
        <dbReference type="ARBA" id="ARBA00022833"/>
    </source>
</evidence>
<keyword evidence="11" id="KW-0347">Helicase</keyword>
<keyword evidence="9" id="KW-0547">Nucleotide-binding</keyword>
<evidence type="ECO:0000256" key="17">
    <source>
        <dbReference type="ARBA" id="ARBA00023163"/>
    </source>
</evidence>
<accession>A0A7R9K3Q4</accession>
<dbReference type="GO" id="GO:0017116">
    <property type="term" value="F:single-stranded DNA helicase activity"/>
    <property type="evidence" value="ECO:0007669"/>
    <property type="project" value="TreeGrafter"/>
</dbReference>
<evidence type="ECO:0000256" key="3">
    <source>
        <dbReference type="ARBA" id="ARBA00009851"/>
    </source>
</evidence>
<keyword evidence="10" id="KW-0863">Zinc-finger</keyword>
<evidence type="ECO:0000259" key="22">
    <source>
        <dbReference type="PROSITE" id="PS50051"/>
    </source>
</evidence>
<evidence type="ECO:0000256" key="18">
    <source>
        <dbReference type="ARBA" id="ARBA00023242"/>
    </source>
</evidence>
<keyword evidence="15" id="KW-0238">DNA-binding</keyword>
<evidence type="ECO:0000256" key="10">
    <source>
        <dbReference type="ARBA" id="ARBA00022771"/>
    </source>
</evidence>
<dbReference type="GO" id="GO:1902975">
    <property type="term" value="P:mitotic DNA replication initiation"/>
    <property type="evidence" value="ECO:0007669"/>
    <property type="project" value="TreeGrafter"/>
</dbReference>
<dbReference type="PANTHER" id="PTHR11630:SF44">
    <property type="entry name" value="DNA REPLICATION LICENSING FACTOR MCM2"/>
    <property type="match status" value="1"/>
</dbReference>
<dbReference type="SUPFAM" id="SSF52540">
    <property type="entry name" value="P-loop containing nucleoside triphosphate hydrolases"/>
    <property type="match status" value="1"/>
</dbReference>
<evidence type="ECO:0000256" key="14">
    <source>
        <dbReference type="ARBA" id="ARBA00023015"/>
    </source>
</evidence>
<dbReference type="InterPro" id="IPR041562">
    <property type="entry name" value="MCM_lid"/>
</dbReference>
<dbReference type="InterPro" id="IPR008045">
    <property type="entry name" value="MCM2"/>
</dbReference>
<evidence type="ECO:0000256" key="21">
    <source>
        <dbReference type="SAM" id="MobiDB-lite"/>
    </source>
</evidence>
<evidence type="ECO:0000256" key="20">
    <source>
        <dbReference type="ARBA" id="ARBA00031963"/>
    </source>
</evidence>
<dbReference type="FunFam" id="3.40.50.300:FF:000138">
    <property type="entry name" value="DNA helicase"/>
    <property type="match status" value="1"/>
</dbReference>
<dbReference type="InterPro" id="IPR012340">
    <property type="entry name" value="NA-bd_OB-fold"/>
</dbReference>
<dbReference type="InterPro" id="IPR021018">
    <property type="entry name" value="Mediator_Med29_met"/>
</dbReference>
<evidence type="ECO:0000256" key="4">
    <source>
        <dbReference type="ARBA" id="ARBA00012551"/>
    </source>
</evidence>
<keyword evidence="19" id="KW-0131">Cell cycle</keyword>
<evidence type="ECO:0000256" key="2">
    <source>
        <dbReference type="ARBA" id="ARBA00008010"/>
    </source>
</evidence>
<dbReference type="InterPro" id="IPR031327">
    <property type="entry name" value="MCM"/>
</dbReference>
<keyword evidence="18" id="KW-0539">Nucleus</keyword>
<feature type="domain" description="MCM C-terminal AAA(+) ATPase" evidence="22">
    <location>
        <begin position="314"/>
        <end position="520"/>
    </location>
</feature>
<evidence type="ECO:0000256" key="8">
    <source>
        <dbReference type="ARBA" id="ARBA00022723"/>
    </source>
</evidence>
<dbReference type="InterPro" id="IPR059098">
    <property type="entry name" value="WHD_MCM2"/>
</dbReference>
<dbReference type="GO" id="GO:0000727">
    <property type="term" value="P:double-strand break repair via break-induced replication"/>
    <property type="evidence" value="ECO:0007669"/>
    <property type="project" value="TreeGrafter"/>
</dbReference>
<keyword evidence="7" id="KW-0235">DNA replication</keyword>
<keyword evidence="17" id="KW-0804">Transcription</keyword>
<evidence type="ECO:0000256" key="13">
    <source>
        <dbReference type="ARBA" id="ARBA00022840"/>
    </source>
</evidence>
<comment type="subcellular location">
    <subcellularLocation>
        <location evidence="1">Nucleus</location>
    </subcellularLocation>
</comment>
<dbReference type="CDD" id="cd17753">
    <property type="entry name" value="MCM2"/>
    <property type="match status" value="1"/>
</dbReference>
<evidence type="ECO:0000256" key="1">
    <source>
        <dbReference type="ARBA" id="ARBA00004123"/>
    </source>
</evidence>